<evidence type="ECO:0000256" key="2">
    <source>
        <dbReference type="ARBA" id="ARBA00022741"/>
    </source>
</evidence>
<sequence>MPAVEVKNLSKSFGEVKAVNNISFDVEEGSIFGLLGPNGAGKTTTLRMIYGVLRPDSGSVRVLGIDVWEEPRKAKSLMGVMPEDTGIYPRLTAEENLIYFGKVRGMDEHKLRRRVSELLKILGLEEKRFTIADKLSKGQKQKVAFARAILDEPPILILDEPTLGVDVMSAREIRNMIVDYARAGRTVILSTHNMWEAEKLCTHVGIISEGKMRYVGKREDLEKLYEEKEFEEIFLRMVRGEVIEKVV</sequence>
<proteinExistence type="predicted"/>
<dbReference type="GeneID" id="6094426"/>
<evidence type="ECO:0000259" key="4">
    <source>
        <dbReference type="PROSITE" id="PS50893"/>
    </source>
</evidence>
<dbReference type="STRING" id="374847.Kcr_1149"/>
<keyword evidence="2" id="KW-0547">Nucleotide-binding</keyword>
<keyword evidence="3" id="KW-0067">ATP-binding</keyword>
<keyword evidence="1" id="KW-0813">Transport</keyword>
<accession>B1L616</accession>
<dbReference type="PANTHER" id="PTHR42711">
    <property type="entry name" value="ABC TRANSPORTER ATP-BINDING PROTEIN"/>
    <property type="match status" value="1"/>
</dbReference>
<reference evidence="5 6" key="1">
    <citation type="journal article" date="2008" name="Proc. Natl. Acad. Sci. U.S.A.">
        <title>A korarchaeal genome reveals new insights into the evolution of the Archaea.</title>
        <authorList>
            <person name="Elkins J.G."/>
            <person name="Podar M."/>
            <person name="Graham D.E."/>
            <person name="Makarova K.S."/>
            <person name="Wolf Y."/>
            <person name="Randau L."/>
            <person name="Hedlund B.P."/>
            <person name="Brochier-Armanet C."/>
            <person name="Kunin V."/>
            <person name="Anderson I."/>
            <person name="Lapidus A."/>
            <person name="Goltsman E."/>
            <person name="Barry K."/>
            <person name="Koonin E.V."/>
            <person name="Hugenholtz P."/>
            <person name="Kyrpides N."/>
            <person name="Wanner G."/>
            <person name="Richardson P."/>
            <person name="Keller M."/>
            <person name="Stetter K.O."/>
        </authorList>
    </citation>
    <scope>NUCLEOTIDE SEQUENCE [LARGE SCALE GENOMIC DNA]</scope>
    <source>
        <strain evidence="6">OPF8</strain>
    </source>
</reference>
<dbReference type="Proteomes" id="UP000001686">
    <property type="component" value="Chromosome"/>
</dbReference>
<evidence type="ECO:0000256" key="1">
    <source>
        <dbReference type="ARBA" id="ARBA00022448"/>
    </source>
</evidence>
<dbReference type="PROSITE" id="PS50893">
    <property type="entry name" value="ABC_TRANSPORTER_2"/>
    <property type="match status" value="1"/>
</dbReference>
<dbReference type="EMBL" id="CP000968">
    <property type="protein sequence ID" value="ACB07895.1"/>
    <property type="molecule type" value="Genomic_DNA"/>
</dbReference>
<organism evidence="5 6">
    <name type="scientific">Korarchaeum cryptofilum (strain OPF8)</name>
    <dbReference type="NCBI Taxonomy" id="374847"/>
    <lineage>
        <taxon>Archaea</taxon>
        <taxon>Thermoproteota</taxon>
        <taxon>Candidatus Korarchaeia</taxon>
        <taxon>Candidatus Korarchaeales</taxon>
        <taxon>Candidatus Korarchaeaceae</taxon>
        <taxon>Candidatus Korarchaeum</taxon>
    </lineage>
</organism>
<dbReference type="HOGENOM" id="CLU_000604_1_2_2"/>
<dbReference type="GO" id="GO:0005886">
    <property type="term" value="C:plasma membrane"/>
    <property type="evidence" value="ECO:0000318"/>
    <property type="project" value="GO_Central"/>
</dbReference>
<dbReference type="InterPro" id="IPR050763">
    <property type="entry name" value="ABC_transporter_ATP-binding"/>
</dbReference>
<dbReference type="InParanoid" id="B1L616"/>
<dbReference type="GO" id="GO:0016887">
    <property type="term" value="F:ATP hydrolysis activity"/>
    <property type="evidence" value="ECO:0007669"/>
    <property type="project" value="InterPro"/>
</dbReference>
<dbReference type="EnsemblBacteria" id="ACB07895">
    <property type="protein sequence ID" value="ACB07895"/>
    <property type="gene ID" value="Kcr_1149"/>
</dbReference>
<dbReference type="InterPro" id="IPR003439">
    <property type="entry name" value="ABC_transporter-like_ATP-bd"/>
</dbReference>
<dbReference type="InterPro" id="IPR017871">
    <property type="entry name" value="ABC_transporter-like_CS"/>
</dbReference>
<dbReference type="OrthoDB" id="87732at2157"/>
<dbReference type="SUPFAM" id="SSF52540">
    <property type="entry name" value="P-loop containing nucleoside triphosphate hydrolases"/>
    <property type="match status" value="1"/>
</dbReference>
<dbReference type="PhylomeDB" id="B1L616"/>
<evidence type="ECO:0000313" key="5">
    <source>
        <dbReference type="EMBL" id="ACB07895.1"/>
    </source>
</evidence>
<dbReference type="PROSITE" id="PS00211">
    <property type="entry name" value="ABC_TRANSPORTER_1"/>
    <property type="match status" value="1"/>
</dbReference>
<dbReference type="KEGG" id="kcr:Kcr_1149"/>
<dbReference type="Pfam" id="PF00005">
    <property type="entry name" value="ABC_tran"/>
    <property type="match status" value="1"/>
</dbReference>
<dbReference type="FunCoup" id="B1L616">
    <property type="interactions" value="18"/>
</dbReference>
<dbReference type="InterPro" id="IPR027417">
    <property type="entry name" value="P-loop_NTPase"/>
</dbReference>
<dbReference type="Gene3D" id="3.40.50.300">
    <property type="entry name" value="P-loop containing nucleotide triphosphate hydrolases"/>
    <property type="match status" value="1"/>
</dbReference>
<feature type="domain" description="ABC transporter" evidence="4">
    <location>
        <begin position="4"/>
        <end position="234"/>
    </location>
</feature>
<dbReference type="RefSeq" id="WP_012309792.1">
    <property type="nucleotide sequence ID" value="NC_010482.1"/>
</dbReference>
<evidence type="ECO:0000256" key="3">
    <source>
        <dbReference type="ARBA" id="ARBA00022840"/>
    </source>
</evidence>
<dbReference type="InterPro" id="IPR003593">
    <property type="entry name" value="AAA+_ATPase"/>
</dbReference>
<dbReference type="AlphaFoldDB" id="B1L616"/>
<dbReference type="SMART" id="SM00382">
    <property type="entry name" value="AAA"/>
    <property type="match status" value="1"/>
</dbReference>
<gene>
    <name evidence="5" type="ordered locus">Kcr_1149</name>
</gene>
<dbReference type="eggNOG" id="arCOG00194">
    <property type="taxonomic scope" value="Archaea"/>
</dbReference>
<name>B1L616_KORCO</name>
<dbReference type="CDD" id="cd03230">
    <property type="entry name" value="ABC_DR_subfamily_A"/>
    <property type="match status" value="1"/>
</dbReference>
<dbReference type="PANTHER" id="PTHR42711:SF18">
    <property type="entry name" value="ABC TRANSPORTER, ATP-BINDING PROTEIN"/>
    <property type="match status" value="1"/>
</dbReference>
<keyword evidence="6" id="KW-1185">Reference proteome</keyword>
<dbReference type="GO" id="GO:0005524">
    <property type="term" value="F:ATP binding"/>
    <property type="evidence" value="ECO:0007669"/>
    <property type="project" value="UniProtKB-KW"/>
</dbReference>
<protein>
    <submittedName>
        <fullName evidence="5">ABC transporter related</fullName>
    </submittedName>
</protein>
<evidence type="ECO:0000313" key="6">
    <source>
        <dbReference type="Proteomes" id="UP000001686"/>
    </source>
</evidence>